<name>A0A7K1V1X7_9NOCA</name>
<organism evidence="1 2">
    <name type="scientific">Nocardia terrae</name>
    <dbReference type="NCBI Taxonomy" id="2675851"/>
    <lineage>
        <taxon>Bacteria</taxon>
        <taxon>Bacillati</taxon>
        <taxon>Actinomycetota</taxon>
        <taxon>Actinomycetes</taxon>
        <taxon>Mycobacteriales</taxon>
        <taxon>Nocardiaceae</taxon>
        <taxon>Nocardia</taxon>
    </lineage>
</organism>
<comment type="caution">
    <text evidence="1">The sequence shown here is derived from an EMBL/GenBank/DDBJ whole genome shotgun (WGS) entry which is preliminary data.</text>
</comment>
<accession>A0A7K1V1X7</accession>
<proteinExistence type="predicted"/>
<evidence type="ECO:0000313" key="1">
    <source>
        <dbReference type="EMBL" id="MVU80636.1"/>
    </source>
</evidence>
<keyword evidence="2" id="KW-1185">Reference proteome</keyword>
<evidence type="ECO:0000313" key="2">
    <source>
        <dbReference type="Proteomes" id="UP000466794"/>
    </source>
</evidence>
<protein>
    <submittedName>
        <fullName evidence="1">Uncharacterized protein</fullName>
    </submittedName>
</protein>
<sequence>MADEAETHRDCVGGCMPQLPKSALAKRAKRHKLGEHQLDQLLQALDGRCMICQRCHAMYIDTTTRAATVRLRGVVCRWCKQRIAVHEGSYGNERGVLGCRCRPRDDPEWEPRMAAATAQYLERTARLTSYATDQEWFEALIDDLSVHGPDPSGVWSGIPLSDLPQLTAPESLPTAEFDRSCSPLARQRCADNCRNHDEHIYIACFAEPTKLRDADTFDAVMHYVGWTRQRPPVRRVNQHGAICRKSLIAIVPGTETEEAHLKDEAQCPQCGRPLRYN</sequence>
<gene>
    <name evidence="1" type="ORF">GPX89_25720</name>
</gene>
<dbReference type="AlphaFoldDB" id="A0A7K1V1X7"/>
<dbReference type="RefSeq" id="WP_157390229.1">
    <property type="nucleotide sequence ID" value="NZ_WRPP01000005.1"/>
</dbReference>
<dbReference type="Proteomes" id="UP000466794">
    <property type="component" value="Unassembled WGS sequence"/>
</dbReference>
<reference evidence="1 2" key="1">
    <citation type="submission" date="2019-12" db="EMBL/GenBank/DDBJ databases">
        <title>Nocardia sp. nov. ET3-3 isolated from soil.</title>
        <authorList>
            <person name="Kanchanasin P."/>
            <person name="Tanasupawat S."/>
            <person name="Yuki M."/>
            <person name="Kudo T."/>
        </authorList>
    </citation>
    <scope>NUCLEOTIDE SEQUENCE [LARGE SCALE GENOMIC DNA]</scope>
    <source>
        <strain evidence="1 2">ET3-3</strain>
    </source>
</reference>
<dbReference type="EMBL" id="WRPP01000005">
    <property type="protein sequence ID" value="MVU80636.1"/>
    <property type="molecule type" value="Genomic_DNA"/>
</dbReference>